<dbReference type="InterPro" id="IPR014784">
    <property type="entry name" value="Cu2_ascorb_mOase-like_C"/>
</dbReference>
<feature type="binding site" evidence="7">
    <location>
        <position position="238"/>
    </location>
    <ligand>
        <name>Cu(2+)</name>
        <dbReference type="ChEBI" id="CHEBI:29036"/>
        <label>1</label>
        <note>catalytic</note>
    </ligand>
</feature>
<accession>A0AAV2HHE4</accession>
<keyword evidence="3 9" id="KW-0732">Signal</keyword>
<dbReference type="InterPro" id="IPR008977">
    <property type="entry name" value="PHM/PNGase_F_dom_sf"/>
</dbReference>
<evidence type="ECO:0000256" key="7">
    <source>
        <dbReference type="PIRSR" id="PIRSR600720-2"/>
    </source>
</evidence>
<comment type="cofactor">
    <cofactor evidence="7">
        <name>Cu(2+)</name>
        <dbReference type="ChEBI" id="CHEBI:29036"/>
    </cofactor>
    <text evidence="7">Binds 2 Cu(2+) ions per subunit.</text>
</comment>
<evidence type="ECO:0000256" key="3">
    <source>
        <dbReference type="ARBA" id="ARBA00022729"/>
    </source>
</evidence>
<proteinExistence type="predicted"/>
<evidence type="ECO:0000256" key="5">
    <source>
        <dbReference type="ARBA" id="ARBA00023180"/>
    </source>
</evidence>
<dbReference type="GO" id="GO:0016020">
    <property type="term" value="C:membrane"/>
    <property type="evidence" value="ECO:0007669"/>
    <property type="project" value="InterPro"/>
</dbReference>
<dbReference type="GO" id="GO:0005507">
    <property type="term" value="F:copper ion binding"/>
    <property type="evidence" value="ECO:0007669"/>
    <property type="project" value="InterPro"/>
</dbReference>
<dbReference type="InterPro" id="IPR024548">
    <property type="entry name" value="Cu2_monoox_C"/>
</dbReference>
<evidence type="ECO:0000256" key="9">
    <source>
        <dbReference type="SAM" id="SignalP"/>
    </source>
</evidence>
<dbReference type="InterPro" id="IPR036939">
    <property type="entry name" value="Cu2_ascorb_mOase_N_sf"/>
</dbReference>
<dbReference type="EMBL" id="CAXITT010000134">
    <property type="protein sequence ID" value="CAL1533129.1"/>
    <property type="molecule type" value="Genomic_DNA"/>
</dbReference>
<dbReference type="Gene3D" id="2.60.120.230">
    <property type="match status" value="1"/>
</dbReference>
<keyword evidence="13" id="KW-1185">Reference proteome</keyword>
<comment type="caution">
    <text evidence="12">The sequence shown here is derived from an EMBL/GenBank/DDBJ whole genome shotgun (WGS) entry which is preliminary data.</text>
</comment>
<feature type="binding site" evidence="7">
    <location>
        <position position="170"/>
    </location>
    <ligand>
        <name>Cu(2+)</name>
        <dbReference type="ChEBI" id="CHEBI:29036"/>
        <label>1</label>
        <note>catalytic</note>
    </ligand>
</feature>
<keyword evidence="7" id="KW-0186">Copper</keyword>
<feature type="binding site" evidence="7">
    <location>
        <position position="311"/>
    </location>
    <ligand>
        <name>Cu(2+)</name>
        <dbReference type="ChEBI" id="CHEBI:29036"/>
        <label>1</label>
        <note>catalytic</note>
    </ligand>
</feature>
<name>A0AAV2HHE4_LYMST</name>
<organism evidence="12 13">
    <name type="scientific">Lymnaea stagnalis</name>
    <name type="common">Great pond snail</name>
    <name type="synonym">Helix stagnalis</name>
    <dbReference type="NCBI Taxonomy" id="6523"/>
    <lineage>
        <taxon>Eukaryota</taxon>
        <taxon>Metazoa</taxon>
        <taxon>Spiralia</taxon>
        <taxon>Lophotrochozoa</taxon>
        <taxon>Mollusca</taxon>
        <taxon>Gastropoda</taxon>
        <taxon>Heterobranchia</taxon>
        <taxon>Euthyneura</taxon>
        <taxon>Panpulmonata</taxon>
        <taxon>Hygrophila</taxon>
        <taxon>Lymnaeoidea</taxon>
        <taxon>Lymnaeidae</taxon>
        <taxon>Lymnaea</taxon>
    </lineage>
</organism>
<keyword evidence="2 7" id="KW-0479">Metal-binding</keyword>
<gene>
    <name evidence="12" type="ORF">GSLYS_00007147001</name>
</gene>
<feature type="binding site" evidence="7">
    <location>
        <position position="97"/>
    </location>
    <ligand>
        <name>Cu(2+)</name>
        <dbReference type="ChEBI" id="CHEBI:29036"/>
        <label>1</label>
        <note>catalytic</note>
    </ligand>
</feature>
<dbReference type="Pfam" id="PF03712">
    <property type="entry name" value="Cu2_monoox_C"/>
    <property type="match status" value="1"/>
</dbReference>
<dbReference type="Gene3D" id="2.60.120.310">
    <property type="entry name" value="Copper type II, ascorbate-dependent monooxygenase, N-terminal domain"/>
    <property type="match status" value="1"/>
</dbReference>
<evidence type="ECO:0000256" key="4">
    <source>
        <dbReference type="ARBA" id="ARBA00023157"/>
    </source>
</evidence>
<comment type="catalytic activity">
    <reaction evidence="6">
        <text>a [peptide]-C-terminal glycine + 2 L-ascorbate + O2 = a [peptide]-C-terminal (2S)-2-hydroxyglycine + 2 monodehydro-L-ascorbate radical + H2O</text>
        <dbReference type="Rhea" id="RHEA:21452"/>
        <dbReference type="Rhea" id="RHEA-COMP:13486"/>
        <dbReference type="Rhea" id="RHEA-COMP:15321"/>
        <dbReference type="ChEBI" id="CHEBI:15377"/>
        <dbReference type="ChEBI" id="CHEBI:15379"/>
        <dbReference type="ChEBI" id="CHEBI:38290"/>
        <dbReference type="ChEBI" id="CHEBI:59513"/>
        <dbReference type="ChEBI" id="CHEBI:137000"/>
        <dbReference type="ChEBI" id="CHEBI:142768"/>
        <dbReference type="EC" id="1.14.17.3"/>
    </reaction>
</comment>
<dbReference type="Pfam" id="PF01082">
    <property type="entry name" value="Cu2_monooxygen"/>
    <property type="match status" value="1"/>
</dbReference>
<dbReference type="GO" id="GO:0004504">
    <property type="term" value="F:peptidylglycine monooxygenase activity"/>
    <property type="evidence" value="ECO:0007669"/>
    <property type="project" value="UniProtKB-EC"/>
</dbReference>
<evidence type="ECO:0000313" key="13">
    <source>
        <dbReference type="Proteomes" id="UP001497497"/>
    </source>
</evidence>
<dbReference type="SUPFAM" id="SSF49742">
    <property type="entry name" value="PHM/PNGase F"/>
    <property type="match status" value="2"/>
</dbReference>
<feature type="binding site" evidence="7">
    <location>
        <position position="240"/>
    </location>
    <ligand>
        <name>Cu(2+)</name>
        <dbReference type="ChEBI" id="CHEBI:29036"/>
        <label>1</label>
        <note>catalytic</note>
    </ligand>
</feature>
<evidence type="ECO:0000256" key="6">
    <source>
        <dbReference type="ARBA" id="ARBA00048431"/>
    </source>
</evidence>
<dbReference type="EC" id="1.14.17.3" evidence="1"/>
<keyword evidence="5" id="KW-0325">Glycoprotein</keyword>
<feature type="disulfide bond" evidence="8">
    <location>
        <begin position="290"/>
        <end position="312"/>
    </location>
</feature>
<evidence type="ECO:0000256" key="2">
    <source>
        <dbReference type="ARBA" id="ARBA00022723"/>
    </source>
</evidence>
<feature type="signal peptide" evidence="9">
    <location>
        <begin position="1"/>
        <end position="29"/>
    </location>
</feature>
<dbReference type="PANTHER" id="PTHR10680">
    <property type="entry name" value="PEPTIDYL-GLYCINE ALPHA-AMIDATING MONOOXYGENASE"/>
    <property type="match status" value="1"/>
</dbReference>
<feature type="chain" id="PRO_5043987931" description="peptidylglycine monooxygenase" evidence="9">
    <location>
        <begin position="30"/>
        <end position="380"/>
    </location>
</feature>
<dbReference type="GO" id="GO:0006518">
    <property type="term" value="P:peptide metabolic process"/>
    <property type="evidence" value="ECO:0007669"/>
    <property type="project" value="InterPro"/>
</dbReference>
<reference evidence="12 13" key="1">
    <citation type="submission" date="2024-04" db="EMBL/GenBank/DDBJ databases">
        <authorList>
            <consortium name="Genoscope - CEA"/>
            <person name="William W."/>
        </authorList>
    </citation>
    <scope>NUCLEOTIDE SEQUENCE [LARGE SCALE GENOMIC DNA]</scope>
</reference>
<feature type="domain" description="Copper type II ascorbate-dependent monooxygenase N-terminal" evidence="10">
    <location>
        <begin position="56"/>
        <end position="172"/>
    </location>
</feature>
<sequence>MWDRRRTDVSGTMLLVVLGFMMCCDVTAGGAETGGFIWEERSNIVVNQTQEGYSLTIRMPNVVSDRPDALICAGVKLNPKESYLIRFHPHGGKVTAHLMMIHGCHRPGSTASSWSCFTSDGVDEHSLCGHPDPRVLFAWAPGEPDKALPEGVGFRIAGSTGIDYLVIQFHYALEFPPGVADNSGVTLDITYTRPSQLANYYILGNWGSIPPKSKAYTLDSACVYSNNFTIYPIGYRTHSHNLGMVTAGYRIRDGKWTEIGRMSPQLPQNFYPVSHPGIDIRQGDILASRCTMNSMSRDDVTKLGSTNHDEMCNFFIMYSTYNYEQRQTEYCFKDADAYTWSSQFDPSVIPADVSSLDGIPGAEEVIQKFNDPDREHSTHG</sequence>
<evidence type="ECO:0000259" key="10">
    <source>
        <dbReference type="Pfam" id="PF01082"/>
    </source>
</evidence>
<evidence type="ECO:0000259" key="11">
    <source>
        <dbReference type="Pfam" id="PF03712"/>
    </source>
</evidence>
<evidence type="ECO:0000256" key="1">
    <source>
        <dbReference type="ARBA" id="ARBA00012689"/>
    </source>
</evidence>
<protein>
    <recommendedName>
        <fullName evidence="1">peptidylglycine monooxygenase</fullName>
        <ecNumber evidence="1">1.14.17.3</ecNumber>
    </recommendedName>
</protein>
<dbReference type="InterPro" id="IPR000720">
    <property type="entry name" value="PHM/PAL"/>
</dbReference>
<feature type="disulfide bond" evidence="8">
    <location>
        <begin position="72"/>
        <end position="116"/>
    </location>
</feature>
<dbReference type="Proteomes" id="UP001497497">
    <property type="component" value="Unassembled WGS sequence"/>
</dbReference>
<dbReference type="PANTHER" id="PTHR10680:SF14">
    <property type="entry name" value="PEPTIDYL-GLYCINE ALPHA-AMIDATING MONOOXYGENASE"/>
    <property type="match status" value="1"/>
</dbReference>
<evidence type="ECO:0000256" key="8">
    <source>
        <dbReference type="PIRSR" id="PIRSR600720-3"/>
    </source>
</evidence>
<dbReference type="AlphaFoldDB" id="A0AAV2HHE4"/>
<keyword evidence="4 8" id="KW-1015">Disulfide bond</keyword>
<dbReference type="InterPro" id="IPR000323">
    <property type="entry name" value="Cu2_ascorb_mOase_N"/>
</dbReference>
<dbReference type="PRINTS" id="PR00790">
    <property type="entry name" value="PAMONOXGNASE"/>
</dbReference>
<evidence type="ECO:0000313" key="12">
    <source>
        <dbReference type="EMBL" id="CAL1533129.1"/>
    </source>
</evidence>
<feature type="domain" description="Copper type II ascorbate-dependent monooxygenase C-terminal" evidence="11">
    <location>
        <begin position="206"/>
        <end position="341"/>
    </location>
</feature>
<dbReference type="GO" id="GO:0005576">
    <property type="term" value="C:extracellular region"/>
    <property type="evidence" value="ECO:0007669"/>
    <property type="project" value="TreeGrafter"/>
</dbReference>